<dbReference type="NCBIfam" id="TIGR00090">
    <property type="entry name" value="rsfS_iojap_ybeB"/>
    <property type="match status" value="1"/>
</dbReference>
<reference evidence="3 4" key="1">
    <citation type="submission" date="2006-03" db="EMBL/GenBank/DDBJ databases">
        <authorList>
            <person name="Pinhassi J."/>
            <person name="Pedros-Alio C."/>
            <person name="Ferriera S."/>
            <person name="Johnson J."/>
            <person name="Kravitz S."/>
            <person name="Halpern A."/>
            <person name="Remington K."/>
            <person name="Beeson K."/>
            <person name="Tran B."/>
            <person name="Rogers Y.-H."/>
            <person name="Friedman R."/>
            <person name="Venter J.C."/>
        </authorList>
    </citation>
    <scope>NUCLEOTIDE SEQUENCE [LARGE SCALE GENOMIC DNA]</scope>
    <source>
        <strain evidence="3 4">RED65</strain>
    </source>
</reference>
<dbReference type="PANTHER" id="PTHR21043:SF0">
    <property type="entry name" value="MITOCHONDRIAL ASSEMBLY OF RIBOSOMAL LARGE SUBUNIT PROTEIN 1"/>
    <property type="match status" value="1"/>
</dbReference>
<dbReference type="InterPro" id="IPR043519">
    <property type="entry name" value="NT_sf"/>
</dbReference>
<keyword evidence="2" id="KW-0678">Repressor</keyword>
<dbReference type="HOGENOM" id="CLU_092688_6_1_6"/>
<dbReference type="PANTHER" id="PTHR21043">
    <property type="entry name" value="IOJAP SUPERFAMILY ORTHOLOG"/>
    <property type="match status" value="1"/>
</dbReference>
<comment type="function">
    <text evidence="2">Functions as a ribosomal silencing factor. Interacts with ribosomal protein uL14 (rplN), blocking formation of intersubunit bridge B8. Prevents association of the 30S and 50S ribosomal subunits and the formation of functional ribosomes, thus repressing translation.</text>
</comment>
<gene>
    <name evidence="2" type="primary">rsfS</name>
    <name evidence="3" type="ORF">RED65_08119</name>
</gene>
<dbReference type="Proteomes" id="UP000004263">
    <property type="component" value="Unassembled WGS sequence"/>
</dbReference>
<comment type="caution">
    <text evidence="3">The sequence shown here is derived from an EMBL/GenBank/DDBJ whole genome shotgun (WGS) entry which is preliminary data.</text>
</comment>
<dbReference type="HAMAP" id="MF_01477">
    <property type="entry name" value="Iojap_RsfS"/>
    <property type="match status" value="1"/>
</dbReference>
<dbReference type="GO" id="GO:0090071">
    <property type="term" value="P:negative regulation of ribosome biogenesis"/>
    <property type="evidence" value="ECO:0007669"/>
    <property type="project" value="UniProtKB-UniRule"/>
</dbReference>
<accession>Q1N078</accession>
<keyword evidence="2" id="KW-0810">Translation regulation</keyword>
<protein>
    <recommendedName>
        <fullName evidence="2">Ribosomal silencing factor RsfS</fullName>
    </recommendedName>
</protein>
<name>Q1N078_9GAMM</name>
<evidence type="ECO:0000256" key="2">
    <source>
        <dbReference type="HAMAP-Rule" id="MF_01477"/>
    </source>
</evidence>
<keyword evidence="4" id="KW-1185">Reference proteome</keyword>
<evidence type="ECO:0000313" key="3">
    <source>
        <dbReference type="EMBL" id="EAT11639.1"/>
    </source>
</evidence>
<dbReference type="SUPFAM" id="SSF81301">
    <property type="entry name" value="Nucleotidyltransferase"/>
    <property type="match status" value="1"/>
</dbReference>
<comment type="subcellular location">
    <subcellularLocation>
        <location evidence="2">Cytoplasm</location>
    </subcellularLocation>
</comment>
<proteinExistence type="inferred from homology"/>
<dbReference type="RefSeq" id="WP_007018860.1">
    <property type="nucleotide sequence ID" value="NZ_CH724119.1"/>
</dbReference>
<dbReference type="AlphaFoldDB" id="Q1N078"/>
<organism evidence="3 4">
    <name type="scientific">Bermanella marisrubri</name>
    <dbReference type="NCBI Taxonomy" id="207949"/>
    <lineage>
        <taxon>Bacteria</taxon>
        <taxon>Pseudomonadati</taxon>
        <taxon>Pseudomonadota</taxon>
        <taxon>Gammaproteobacteria</taxon>
        <taxon>Oceanospirillales</taxon>
        <taxon>Oceanospirillaceae</taxon>
        <taxon>Bermanella</taxon>
    </lineage>
</organism>
<comment type="subunit">
    <text evidence="2">Interacts with ribosomal protein uL14 (rplN).</text>
</comment>
<evidence type="ECO:0000256" key="1">
    <source>
        <dbReference type="ARBA" id="ARBA00010574"/>
    </source>
</evidence>
<evidence type="ECO:0000313" key="4">
    <source>
        <dbReference type="Proteomes" id="UP000004263"/>
    </source>
</evidence>
<dbReference type="GO" id="GO:0042256">
    <property type="term" value="P:cytosolic ribosome assembly"/>
    <property type="evidence" value="ECO:0007669"/>
    <property type="project" value="UniProtKB-UniRule"/>
</dbReference>
<keyword evidence="2" id="KW-0963">Cytoplasm</keyword>
<dbReference type="STRING" id="207949.RED65_08119"/>
<dbReference type="Gene3D" id="3.30.460.10">
    <property type="entry name" value="Beta Polymerase, domain 2"/>
    <property type="match status" value="1"/>
</dbReference>
<dbReference type="InterPro" id="IPR004394">
    <property type="entry name" value="Iojap/RsfS/C7orf30"/>
</dbReference>
<dbReference type="GO" id="GO:0043023">
    <property type="term" value="F:ribosomal large subunit binding"/>
    <property type="evidence" value="ECO:0007669"/>
    <property type="project" value="TreeGrafter"/>
</dbReference>
<dbReference type="OrthoDB" id="9793681at2"/>
<dbReference type="GO" id="GO:0017148">
    <property type="term" value="P:negative regulation of translation"/>
    <property type="evidence" value="ECO:0007669"/>
    <property type="project" value="UniProtKB-UniRule"/>
</dbReference>
<sequence>MDASALNNVVIDLLEDMKAQDINVIDVTGRTSVTDSMIIASGTSNRHVQAVADHVADKIKDHGINPIGSEGRGNSDWVLIDLGDVVVHVMTTQAREYYDLEHLWGDPESDRQVQ</sequence>
<dbReference type="Pfam" id="PF02410">
    <property type="entry name" value="RsfS"/>
    <property type="match status" value="1"/>
</dbReference>
<comment type="similarity">
    <text evidence="1 2">Belongs to the Iojap/RsfS family.</text>
</comment>
<dbReference type="EMBL" id="AAQH01000015">
    <property type="protein sequence ID" value="EAT11639.1"/>
    <property type="molecule type" value="Genomic_DNA"/>
</dbReference>
<dbReference type="GO" id="GO:0005737">
    <property type="term" value="C:cytoplasm"/>
    <property type="evidence" value="ECO:0007669"/>
    <property type="project" value="UniProtKB-SubCell"/>
</dbReference>